<keyword evidence="10 12" id="KW-0472">Membrane</keyword>
<keyword evidence="8 12" id="KW-1133">Transmembrane helix</keyword>
<comment type="subcellular location">
    <subcellularLocation>
        <location evidence="2">Membrane</location>
        <topology evidence="2">Multi-pass membrane protein</topology>
    </subcellularLocation>
</comment>
<feature type="region of interest" description="Disordered" evidence="11">
    <location>
        <begin position="39"/>
        <end position="59"/>
    </location>
</feature>
<dbReference type="InterPro" id="IPR006593">
    <property type="entry name" value="Cyt_b561/ferric_Rdtase_TM"/>
</dbReference>
<evidence type="ECO:0000256" key="11">
    <source>
        <dbReference type="SAM" id="MobiDB-lite"/>
    </source>
</evidence>
<evidence type="ECO:0000256" key="7">
    <source>
        <dbReference type="ARBA" id="ARBA00022982"/>
    </source>
</evidence>
<evidence type="ECO:0000313" key="15">
    <source>
        <dbReference type="Proteomes" id="UP000320762"/>
    </source>
</evidence>
<dbReference type="OrthoDB" id="432881at2759"/>
<dbReference type="PANTHER" id="PTHR15422">
    <property type="entry name" value="OS05G0565100 PROTEIN"/>
    <property type="match status" value="1"/>
</dbReference>
<reference evidence="14 15" key="1">
    <citation type="journal article" date="2019" name="New Phytol.">
        <title>Comparative genomics reveals unique wood-decay strategies and fruiting body development in the Schizophyllaceae.</title>
        <authorList>
            <person name="Almasi E."/>
            <person name="Sahu N."/>
            <person name="Krizsan K."/>
            <person name="Balint B."/>
            <person name="Kovacs G.M."/>
            <person name="Kiss B."/>
            <person name="Cseklye J."/>
            <person name="Drula E."/>
            <person name="Henrissat B."/>
            <person name="Nagy I."/>
            <person name="Chovatia M."/>
            <person name="Adam C."/>
            <person name="LaButti K."/>
            <person name="Lipzen A."/>
            <person name="Riley R."/>
            <person name="Grigoriev I.V."/>
            <person name="Nagy L.G."/>
        </authorList>
    </citation>
    <scope>NUCLEOTIDE SEQUENCE [LARGE SCALE GENOMIC DNA]</scope>
    <source>
        <strain evidence="14 15">NL-1724</strain>
    </source>
</reference>
<feature type="transmembrane region" description="Helical" evidence="12">
    <location>
        <begin position="67"/>
        <end position="87"/>
    </location>
</feature>
<feature type="domain" description="Cytochrome b561" evidence="13">
    <location>
        <begin position="64"/>
        <end position="264"/>
    </location>
</feature>
<dbReference type="Proteomes" id="UP000320762">
    <property type="component" value="Unassembled WGS sequence"/>
</dbReference>
<dbReference type="Gene3D" id="1.20.120.1770">
    <property type="match status" value="1"/>
</dbReference>
<feature type="transmembrane region" description="Helical" evidence="12">
    <location>
        <begin position="93"/>
        <end position="112"/>
    </location>
</feature>
<dbReference type="GO" id="GO:0046872">
    <property type="term" value="F:metal ion binding"/>
    <property type="evidence" value="ECO:0007669"/>
    <property type="project" value="UniProtKB-KW"/>
</dbReference>
<evidence type="ECO:0000313" key="14">
    <source>
        <dbReference type="EMBL" id="TRM59388.1"/>
    </source>
</evidence>
<accession>A0A550C3M5</accession>
<feature type="transmembrane region" description="Helical" evidence="12">
    <location>
        <begin position="210"/>
        <end position="227"/>
    </location>
</feature>
<dbReference type="PANTHER" id="PTHR15422:SF45">
    <property type="entry name" value="CYTOCHROME B561 DOMAIN-CONTAINING PROTEIN"/>
    <property type="match status" value="1"/>
</dbReference>
<evidence type="ECO:0000256" key="3">
    <source>
        <dbReference type="ARBA" id="ARBA00022448"/>
    </source>
</evidence>
<evidence type="ECO:0000256" key="8">
    <source>
        <dbReference type="ARBA" id="ARBA00022989"/>
    </source>
</evidence>
<evidence type="ECO:0000256" key="9">
    <source>
        <dbReference type="ARBA" id="ARBA00023004"/>
    </source>
</evidence>
<evidence type="ECO:0000256" key="4">
    <source>
        <dbReference type="ARBA" id="ARBA00022617"/>
    </source>
</evidence>
<feature type="transmembrane region" description="Helical" evidence="12">
    <location>
        <begin position="239"/>
        <end position="259"/>
    </location>
</feature>
<comment type="cofactor">
    <cofactor evidence="1">
        <name>heme b</name>
        <dbReference type="ChEBI" id="CHEBI:60344"/>
    </cofactor>
</comment>
<dbReference type="InterPro" id="IPR045150">
    <property type="entry name" value="CYB561D1/2"/>
</dbReference>
<dbReference type="CDD" id="cd08761">
    <property type="entry name" value="Cyt_b561_CYB561D2_like"/>
    <property type="match status" value="1"/>
</dbReference>
<keyword evidence="3" id="KW-0813">Transport</keyword>
<dbReference type="EMBL" id="VDMD01000028">
    <property type="protein sequence ID" value="TRM59388.1"/>
    <property type="molecule type" value="Genomic_DNA"/>
</dbReference>
<evidence type="ECO:0000256" key="6">
    <source>
        <dbReference type="ARBA" id="ARBA00022723"/>
    </source>
</evidence>
<sequence>MACSVVHELLAFFIWPAELRELSSRLALNHHRSKVTLLSSDPNGADGGERSVSPAAQQGEARKGDDFAGMAALCLVIITILAVLFNHPLSAGWFAWHPPLEAIGVVAMVYGAMILQPTATPQTKAAGLAKHQLLILSVGFPASLLGTLAVAYNKSAKGKHHFTSWHAKIGLLCTLWLVVQVALGGASVWFDGRAFGGGLKAKRVWKYHRISGYILFILLMATVHLGGQWSGWGSRNVSPVFRAVAYSLTPIVLIAALAIRTRTSKMGL</sequence>
<gene>
    <name evidence="14" type="ORF">BD626DRAFT_508173</name>
</gene>
<keyword evidence="5 12" id="KW-0812">Transmembrane</keyword>
<keyword evidence="15" id="KW-1185">Reference proteome</keyword>
<proteinExistence type="predicted"/>
<keyword evidence="9" id="KW-0408">Iron</keyword>
<organism evidence="14 15">
    <name type="scientific">Schizophyllum amplum</name>
    <dbReference type="NCBI Taxonomy" id="97359"/>
    <lineage>
        <taxon>Eukaryota</taxon>
        <taxon>Fungi</taxon>
        <taxon>Dikarya</taxon>
        <taxon>Basidiomycota</taxon>
        <taxon>Agaricomycotina</taxon>
        <taxon>Agaricomycetes</taxon>
        <taxon>Agaricomycetidae</taxon>
        <taxon>Agaricales</taxon>
        <taxon>Schizophyllaceae</taxon>
        <taxon>Schizophyllum</taxon>
    </lineage>
</organism>
<dbReference type="SMART" id="SM00665">
    <property type="entry name" value="B561"/>
    <property type="match status" value="1"/>
</dbReference>
<keyword evidence="4" id="KW-0349">Heme</keyword>
<keyword evidence="6" id="KW-0479">Metal-binding</keyword>
<dbReference type="GO" id="GO:0140575">
    <property type="term" value="F:transmembrane monodehydroascorbate reductase activity"/>
    <property type="evidence" value="ECO:0007669"/>
    <property type="project" value="InterPro"/>
</dbReference>
<dbReference type="GO" id="GO:0016020">
    <property type="term" value="C:membrane"/>
    <property type="evidence" value="ECO:0007669"/>
    <property type="project" value="UniProtKB-SubCell"/>
</dbReference>
<dbReference type="Pfam" id="PF03188">
    <property type="entry name" value="Cytochrom_B561"/>
    <property type="match status" value="1"/>
</dbReference>
<evidence type="ECO:0000256" key="5">
    <source>
        <dbReference type="ARBA" id="ARBA00022692"/>
    </source>
</evidence>
<dbReference type="AlphaFoldDB" id="A0A550C3M5"/>
<feature type="transmembrane region" description="Helical" evidence="12">
    <location>
        <begin position="165"/>
        <end position="190"/>
    </location>
</feature>
<evidence type="ECO:0000256" key="10">
    <source>
        <dbReference type="ARBA" id="ARBA00023136"/>
    </source>
</evidence>
<feature type="transmembrane region" description="Helical" evidence="12">
    <location>
        <begin position="133"/>
        <end position="153"/>
    </location>
</feature>
<evidence type="ECO:0000259" key="13">
    <source>
        <dbReference type="PROSITE" id="PS50939"/>
    </source>
</evidence>
<dbReference type="PROSITE" id="PS50939">
    <property type="entry name" value="CYTOCHROME_B561"/>
    <property type="match status" value="1"/>
</dbReference>
<keyword evidence="7" id="KW-0249">Electron transport</keyword>
<comment type="caution">
    <text evidence="14">The sequence shown here is derived from an EMBL/GenBank/DDBJ whole genome shotgun (WGS) entry which is preliminary data.</text>
</comment>
<evidence type="ECO:0000256" key="2">
    <source>
        <dbReference type="ARBA" id="ARBA00004141"/>
    </source>
</evidence>
<protein>
    <recommendedName>
        <fullName evidence="13">Cytochrome b561 domain-containing protein</fullName>
    </recommendedName>
</protein>
<evidence type="ECO:0000256" key="1">
    <source>
        <dbReference type="ARBA" id="ARBA00001970"/>
    </source>
</evidence>
<name>A0A550C3M5_9AGAR</name>
<evidence type="ECO:0000256" key="12">
    <source>
        <dbReference type="SAM" id="Phobius"/>
    </source>
</evidence>